<dbReference type="PROSITE" id="PS50222">
    <property type="entry name" value="EF_HAND_2"/>
    <property type="match status" value="1"/>
</dbReference>
<dbReference type="Proteomes" id="UP000295500">
    <property type="component" value="Unassembled WGS sequence"/>
</dbReference>
<dbReference type="GO" id="GO:0005509">
    <property type="term" value="F:calcium ion binding"/>
    <property type="evidence" value="ECO:0007669"/>
    <property type="project" value="InterPro"/>
</dbReference>
<reference evidence="2 3" key="1">
    <citation type="submission" date="2019-03" db="EMBL/GenBank/DDBJ databases">
        <title>Genomic Encyclopedia of Type Strains, Phase IV (KMG-IV): sequencing the most valuable type-strain genomes for metagenomic binning, comparative biology and taxonomic classification.</title>
        <authorList>
            <person name="Goeker M."/>
        </authorList>
    </citation>
    <scope>NUCLEOTIDE SEQUENCE [LARGE SCALE GENOMIC DNA]</scope>
    <source>
        <strain evidence="2 3">DSM 28287</strain>
    </source>
</reference>
<feature type="domain" description="EF-hand" evidence="1">
    <location>
        <begin position="322"/>
        <end position="340"/>
    </location>
</feature>
<gene>
    <name evidence="2" type="ORF">EV211_11622</name>
</gene>
<dbReference type="AlphaFoldDB" id="A0A4R6Q5T1"/>
<proteinExistence type="predicted"/>
<name>A0A4R6Q5T1_9FIRM</name>
<sequence>MNYPKPLSEKSLKRLYSESGLSDKQIDFLHRLFENAANLYGIISVRDMWNVYNELSEKIQVPKLHRKDIVTFSSIARREVQPYYVAEIDDLYSMEKRSDLAREIVLQSLICPGYAGLSEYYELSETQCGKPYFVPENLLNFVDRPESTEELKLRVCLEKLKVTMKTTTDEHGNTVKCQHFGKKLKDFSYYNSHEDFMIKYEEGEIDGKKPNEKRAEYFKNEYRGPESDKLLRNIKHESSMGFNNPTSVIKDIFDELNELGVSMDEDQANRLINLIYTFHNSSNLMCNRGWAPEELMRKSAAENPNMQPMMTLGPGIRKAIEDGKIDIDELRAMMEAKGIKVDW</sequence>
<accession>A0A4R6Q5T1</accession>
<evidence type="ECO:0000313" key="2">
    <source>
        <dbReference type="EMBL" id="TDP56359.1"/>
    </source>
</evidence>
<protein>
    <recommendedName>
        <fullName evidence="1">EF-hand domain-containing protein</fullName>
    </recommendedName>
</protein>
<evidence type="ECO:0000259" key="1">
    <source>
        <dbReference type="PROSITE" id="PS50222"/>
    </source>
</evidence>
<evidence type="ECO:0000313" key="3">
    <source>
        <dbReference type="Proteomes" id="UP000295500"/>
    </source>
</evidence>
<dbReference type="InterPro" id="IPR002048">
    <property type="entry name" value="EF_hand_dom"/>
</dbReference>
<dbReference type="EMBL" id="SNXO01000016">
    <property type="protein sequence ID" value="TDP56359.1"/>
    <property type="molecule type" value="Genomic_DNA"/>
</dbReference>
<dbReference type="OrthoDB" id="1869722at2"/>
<comment type="caution">
    <text evidence="2">The sequence shown here is derived from an EMBL/GenBank/DDBJ whole genome shotgun (WGS) entry which is preliminary data.</text>
</comment>
<keyword evidence="3" id="KW-1185">Reference proteome</keyword>
<dbReference type="RefSeq" id="WP_133528411.1">
    <property type="nucleotide sequence ID" value="NZ_SNXO01000016.1"/>
</dbReference>
<organism evidence="2 3">
    <name type="scientific">Aminicella lysinilytica</name>
    <dbReference type="NCBI Taxonomy" id="433323"/>
    <lineage>
        <taxon>Bacteria</taxon>
        <taxon>Bacillati</taxon>
        <taxon>Bacillota</taxon>
        <taxon>Clostridia</taxon>
        <taxon>Peptostreptococcales</taxon>
        <taxon>Anaerovoracaceae</taxon>
        <taxon>Aminicella</taxon>
    </lineage>
</organism>